<name>A0A850H4T5_9SPHN</name>
<evidence type="ECO:0000313" key="3">
    <source>
        <dbReference type="Proteomes" id="UP000561438"/>
    </source>
</evidence>
<comment type="caution">
    <text evidence="2">The sequence shown here is derived from an EMBL/GenBank/DDBJ whole genome shotgun (WGS) entry which is preliminary data.</text>
</comment>
<reference evidence="2 3" key="1">
    <citation type="submission" date="2020-06" db="EMBL/GenBank/DDBJ databases">
        <title>Altererythrobacter sp. HHU K3-1.</title>
        <authorList>
            <person name="Zhang D."/>
            <person name="Xue H."/>
        </authorList>
    </citation>
    <scope>NUCLEOTIDE SEQUENCE [LARGE SCALE GENOMIC DNA]</scope>
    <source>
        <strain evidence="2 3">HHU K3-1</strain>
    </source>
</reference>
<dbReference type="EMBL" id="JABWGV010000004">
    <property type="protein sequence ID" value="NVD45666.1"/>
    <property type="molecule type" value="Genomic_DNA"/>
</dbReference>
<proteinExistence type="predicted"/>
<organism evidence="2 3">
    <name type="scientific">Qipengyuania atrilutea</name>
    <dbReference type="NCBI Taxonomy" id="2744473"/>
    <lineage>
        <taxon>Bacteria</taxon>
        <taxon>Pseudomonadati</taxon>
        <taxon>Pseudomonadota</taxon>
        <taxon>Alphaproteobacteria</taxon>
        <taxon>Sphingomonadales</taxon>
        <taxon>Erythrobacteraceae</taxon>
        <taxon>Qipengyuania</taxon>
    </lineage>
</organism>
<gene>
    <name evidence="2" type="ORF">HUV48_11670</name>
</gene>
<keyword evidence="1" id="KW-0812">Transmembrane</keyword>
<keyword evidence="1" id="KW-0472">Membrane</keyword>
<evidence type="ECO:0000313" key="2">
    <source>
        <dbReference type="EMBL" id="NVD45666.1"/>
    </source>
</evidence>
<sequence>MEIHRLWTFASDAEIAAVWACGFLLVAGIAGYVERRRGKRRDIDRVGYVPWMAIFFASAFIGAGLLVMAIKGMAAG</sequence>
<dbReference type="Proteomes" id="UP000561438">
    <property type="component" value="Unassembled WGS sequence"/>
</dbReference>
<keyword evidence="1" id="KW-1133">Transmembrane helix</keyword>
<protein>
    <submittedName>
        <fullName evidence="2">Uncharacterized protein</fullName>
    </submittedName>
</protein>
<feature type="transmembrane region" description="Helical" evidence="1">
    <location>
        <begin position="15"/>
        <end position="34"/>
    </location>
</feature>
<feature type="transmembrane region" description="Helical" evidence="1">
    <location>
        <begin position="46"/>
        <end position="70"/>
    </location>
</feature>
<dbReference type="AlphaFoldDB" id="A0A850H4T5"/>
<evidence type="ECO:0000256" key="1">
    <source>
        <dbReference type="SAM" id="Phobius"/>
    </source>
</evidence>
<keyword evidence="3" id="KW-1185">Reference proteome</keyword>
<accession>A0A850H4T5</accession>